<feature type="signal peptide" evidence="1">
    <location>
        <begin position="1"/>
        <end position="31"/>
    </location>
</feature>
<dbReference type="PROSITE" id="PS51257">
    <property type="entry name" value="PROKAR_LIPOPROTEIN"/>
    <property type="match status" value="1"/>
</dbReference>
<keyword evidence="1" id="KW-0732">Signal</keyword>
<proteinExistence type="predicted"/>
<dbReference type="Proteomes" id="UP000321617">
    <property type="component" value="Unassembled WGS sequence"/>
</dbReference>
<gene>
    <name evidence="2" type="ORF">LX16_4938</name>
</gene>
<name>A0A562UQ73_9ACTN</name>
<evidence type="ECO:0000313" key="3">
    <source>
        <dbReference type="Proteomes" id="UP000321617"/>
    </source>
</evidence>
<evidence type="ECO:0000313" key="2">
    <source>
        <dbReference type="EMBL" id="TWJ07775.1"/>
    </source>
</evidence>
<dbReference type="SUPFAM" id="SSF63829">
    <property type="entry name" value="Calcium-dependent phosphotriesterase"/>
    <property type="match status" value="1"/>
</dbReference>
<reference evidence="2 3" key="1">
    <citation type="journal article" date="2013" name="Stand. Genomic Sci.">
        <title>Genomic Encyclopedia of Type Strains, Phase I: The one thousand microbial genomes (KMG-I) project.</title>
        <authorList>
            <person name="Kyrpides N.C."/>
            <person name="Woyke T."/>
            <person name="Eisen J.A."/>
            <person name="Garrity G."/>
            <person name="Lilburn T.G."/>
            <person name="Beck B.J."/>
            <person name="Whitman W.B."/>
            <person name="Hugenholtz P."/>
            <person name="Klenk H.P."/>
        </authorList>
    </citation>
    <scope>NUCLEOTIDE SEQUENCE [LARGE SCALE GENOMIC DNA]</scope>
    <source>
        <strain evidence="2 3">DSM 45044</strain>
    </source>
</reference>
<dbReference type="AlphaFoldDB" id="A0A562UQ73"/>
<keyword evidence="3" id="KW-1185">Reference proteome</keyword>
<accession>A0A562UQ73</accession>
<dbReference type="RefSeq" id="WP_158645724.1">
    <property type="nucleotide sequence ID" value="NZ_VLLL01000010.1"/>
</dbReference>
<organism evidence="2 3">
    <name type="scientific">Stackebrandtia albiflava</name>
    <dbReference type="NCBI Taxonomy" id="406432"/>
    <lineage>
        <taxon>Bacteria</taxon>
        <taxon>Bacillati</taxon>
        <taxon>Actinomycetota</taxon>
        <taxon>Actinomycetes</taxon>
        <taxon>Glycomycetales</taxon>
        <taxon>Glycomycetaceae</taxon>
        <taxon>Stackebrandtia</taxon>
    </lineage>
</organism>
<dbReference type="OrthoDB" id="128799at2"/>
<comment type="caution">
    <text evidence="2">The sequence shown here is derived from an EMBL/GenBank/DDBJ whole genome shotgun (WGS) entry which is preliminary data.</text>
</comment>
<evidence type="ECO:0000256" key="1">
    <source>
        <dbReference type="SAM" id="SignalP"/>
    </source>
</evidence>
<sequence>MKRADVLRLRKRAAAVLMSGAIALSGCGAVADPDSLHEYGESVWWASDGSLYFTAMPVDDEPNSYAAFEGVKMPYVVSGDDEMSQIDFQAQRNCWVADTVQVVGPDHIVLAGECVHDMRYMVVSYDTASGVADVVAEWNKVFGLAYGQISTAWVPEPDGEVRDGWLSYDSGDCASVAWIEDGRFVPWDGLDDDIEVDGEADFGYQEVECWAAFHAGQVVVSPDGVMAMVATHFGTPFVYVHSREDETLWEYELPAEATGVSFCGPDGNLAVALQGDDPRIVLLNPDDGDTRVLAQGAYDGISCAPDGGSIAVVESGTGSMVRTLSI</sequence>
<dbReference type="EMBL" id="VLLL01000010">
    <property type="protein sequence ID" value="TWJ07775.1"/>
    <property type="molecule type" value="Genomic_DNA"/>
</dbReference>
<feature type="chain" id="PRO_5021889231" description="Pyrroloquinoline-quinone binding quinoprotein" evidence="1">
    <location>
        <begin position="32"/>
        <end position="326"/>
    </location>
</feature>
<evidence type="ECO:0008006" key="4">
    <source>
        <dbReference type="Google" id="ProtNLM"/>
    </source>
</evidence>
<protein>
    <recommendedName>
        <fullName evidence="4">Pyrroloquinoline-quinone binding quinoprotein</fullName>
    </recommendedName>
</protein>